<gene>
    <name evidence="5" type="ORF">FHX52_3975</name>
</gene>
<dbReference type="Gene3D" id="1.10.10.10">
    <property type="entry name" value="Winged helix-like DNA-binding domain superfamily/Winged helix DNA-binding domain"/>
    <property type="match status" value="1"/>
</dbReference>
<evidence type="ECO:0000256" key="1">
    <source>
        <dbReference type="ARBA" id="ARBA00022741"/>
    </source>
</evidence>
<dbReference type="InterPro" id="IPR016032">
    <property type="entry name" value="Sig_transdc_resp-reg_C-effctor"/>
</dbReference>
<proteinExistence type="predicted"/>
<dbReference type="InterPro" id="IPR041664">
    <property type="entry name" value="AAA_16"/>
</dbReference>
<evidence type="ECO:0000256" key="2">
    <source>
        <dbReference type="ARBA" id="ARBA00022840"/>
    </source>
</evidence>
<dbReference type="GO" id="GO:0006355">
    <property type="term" value="P:regulation of DNA-templated transcription"/>
    <property type="evidence" value="ECO:0007669"/>
    <property type="project" value="InterPro"/>
</dbReference>
<dbReference type="Proteomes" id="UP000320085">
    <property type="component" value="Unassembled WGS sequence"/>
</dbReference>
<keyword evidence="2" id="KW-0067">ATP-binding</keyword>
<dbReference type="CDD" id="cd06170">
    <property type="entry name" value="LuxR_C_like"/>
    <property type="match status" value="1"/>
</dbReference>
<dbReference type="GO" id="GO:0003677">
    <property type="term" value="F:DNA binding"/>
    <property type="evidence" value="ECO:0007669"/>
    <property type="project" value="InterPro"/>
</dbReference>
<dbReference type="SUPFAM" id="SSF48452">
    <property type="entry name" value="TPR-like"/>
    <property type="match status" value="1"/>
</dbReference>
<dbReference type="Gene3D" id="1.25.40.10">
    <property type="entry name" value="Tetratricopeptide repeat domain"/>
    <property type="match status" value="1"/>
</dbReference>
<reference evidence="5 6" key="1">
    <citation type="submission" date="2019-06" db="EMBL/GenBank/DDBJ databases">
        <title>Sequencing the genomes of 1000 actinobacteria strains.</title>
        <authorList>
            <person name="Klenk H.-P."/>
        </authorList>
    </citation>
    <scope>NUCLEOTIDE SEQUENCE [LARGE SCALE GENOMIC DNA]</scope>
    <source>
        <strain evidence="5 6">DSM 21776</strain>
    </source>
</reference>
<evidence type="ECO:0000256" key="3">
    <source>
        <dbReference type="SAM" id="Coils"/>
    </source>
</evidence>
<dbReference type="PROSITE" id="PS50043">
    <property type="entry name" value="HTH_LUXR_2"/>
    <property type="match status" value="1"/>
</dbReference>
<dbReference type="RefSeq" id="WP_281288036.1">
    <property type="nucleotide sequence ID" value="NZ_BAAAQC010000017.1"/>
</dbReference>
<sequence length="1042" mass="108871">MSAATAPAARLAPLAPTAPVVPAMPVTLSADYAMIPRMPLRTGSIIGRDADLAHLTDAVGLHPAGGAEPGGVVVLSGDAGIGKSRLLAQLLVGAEAAGWSTAVGHCVGQAGSSLAYLPFVELIGALDAAHPDVVDHVLATHPSLRHLLPGRGEALAASTTAPTGSGGSTDPGQVAEAVHALLTACGAAQPTLVVVEDVHWADHSSRDLLTLLLTRGFATAVGLVVSYRSDDLHRRHPLHDTLAVWARIAGLGHVDLAPLPAAAVHELVSGLEGAPDDAVTVEEITRRAQGNPFFAEELVASAAAGQSLTGGLSRVLRARVDQLDETTQRVLRVIALKGGQHVGHELLSRVAGLPDEALEAAVAEAVERHVLEASWPPAYTFRHALLGEAVADTLLPGERLRLHRAYAAVLAERPDLAPASELARHAAAVGDLPTAVAASRAAGESAMAMGGPQDALQHFERALDWVGEDDPERDALTLRASAAAMLAGEPVRAINLLRDRLDHPGGAQAPEMRADLLATLVIRSRMLDLPTHAIDLTDEAMALIGEVADERRVRVLVARLQALVDIGHYMDAAVVGTEVSMLAERLGLQRAQAEVRTIMARVLEAEEDLDAVEAHLRTVAAELPGDDPLRLRVLHQLASIAHRRGDLPAALAQYDAGAAVARQMHREWAPWGQECRLLAGLTAYELGDWDGATQRLRLTGAPAPQPGRSIFTGALLSVSAGRGEPVEPAVIAELRQWWPVDGLCVVLTVMPGIDLLAQAGDLAGALDLAEDAERALDRAWGDYFAIVRLAALVAGAVASAVAHLDPAPRRRAVEVARRLGTRAIAFARAGDADVADRPAYERSTLEQLEDTSREAWAWLARLEAELAGLEHLNPLDELDRVAGDGAALSTDDGATPSAGDLVDAWRGSVAAFDRYGHVFEAARSRARLAAALHAAGGDAASRAVAAEAREVAVALGAAPLLAELDALHPASAPSGSVETALTPREVEVLGLLAEGLTNGQIGRQLFISTKTVSVHVSHLLAKLGASGRTEAAAIARRRGLVP</sequence>
<dbReference type="AlphaFoldDB" id="A0A543PL16"/>
<comment type="caution">
    <text evidence="5">The sequence shown here is derived from an EMBL/GenBank/DDBJ whole genome shotgun (WGS) entry which is preliminary data.</text>
</comment>
<dbReference type="InterPro" id="IPR027417">
    <property type="entry name" value="P-loop_NTPase"/>
</dbReference>
<dbReference type="InterPro" id="IPR000792">
    <property type="entry name" value="Tscrpt_reg_LuxR_C"/>
</dbReference>
<dbReference type="InterPro" id="IPR036388">
    <property type="entry name" value="WH-like_DNA-bd_sf"/>
</dbReference>
<keyword evidence="3" id="KW-0175">Coiled coil</keyword>
<evidence type="ECO:0000313" key="5">
    <source>
        <dbReference type="EMBL" id="TQN44754.1"/>
    </source>
</evidence>
<dbReference type="PANTHER" id="PTHR16305">
    <property type="entry name" value="TESTICULAR SOLUBLE ADENYLYL CYCLASE"/>
    <property type="match status" value="1"/>
</dbReference>
<evidence type="ECO:0000313" key="6">
    <source>
        <dbReference type="Proteomes" id="UP000320085"/>
    </source>
</evidence>
<dbReference type="Pfam" id="PF00196">
    <property type="entry name" value="GerE"/>
    <property type="match status" value="1"/>
</dbReference>
<dbReference type="Pfam" id="PF13191">
    <property type="entry name" value="AAA_16"/>
    <property type="match status" value="1"/>
</dbReference>
<dbReference type="EMBL" id="VFQF01000003">
    <property type="protein sequence ID" value="TQN44754.1"/>
    <property type="molecule type" value="Genomic_DNA"/>
</dbReference>
<organism evidence="5 6">
    <name type="scientific">Humibacillus xanthopallidus</name>
    <dbReference type="NCBI Taxonomy" id="412689"/>
    <lineage>
        <taxon>Bacteria</taxon>
        <taxon>Bacillati</taxon>
        <taxon>Actinomycetota</taxon>
        <taxon>Actinomycetes</taxon>
        <taxon>Micrococcales</taxon>
        <taxon>Intrasporangiaceae</taxon>
        <taxon>Humibacillus</taxon>
    </lineage>
</organism>
<dbReference type="PANTHER" id="PTHR16305:SF35">
    <property type="entry name" value="TRANSCRIPTIONAL ACTIVATOR DOMAIN"/>
    <property type="match status" value="1"/>
</dbReference>
<dbReference type="SUPFAM" id="SSF52540">
    <property type="entry name" value="P-loop containing nucleoside triphosphate hydrolases"/>
    <property type="match status" value="1"/>
</dbReference>
<dbReference type="InterPro" id="IPR011990">
    <property type="entry name" value="TPR-like_helical_dom_sf"/>
</dbReference>
<dbReference type="GO" id="GO:0005524">
    <property type="term" value="F:ATP binding"/>
    <property type="evidence" value="ECO:0007669"/>
    <property type="project" value="UniProtKB-KW"/>
</dbReference>
<dbReference type="GO" id="GO:0004016">
    <property type="term" value="F:adenylate cyclase activity"/>
    <property type="evidence" value="ECO:0007669"/>
    <property type="project" value="TreeGrafter"/>
</dbReference>
<keyword evidence="1" id="KW-0547">Nucleotide-binding</keyword>
<dbReference type="GO" id="GO:0005737">
    <property type="term" value="C:cytoplasm"/>
    <property type="evidence" value="ECO:0007669"/>
    <property type="project" value="TreeGrafter"/>
</dbReference>
<evidence type="ECO:0000259" key="4">
    <source>
        <dbReference type="PROSITE" id="PS50043"/>
    </source>
</evidence>
<feature type="coiled-coil region" evidence="3">
    <location>
        <begin position="588"/>
        <end position="622"/>
    </location>
</feature>
<dbReference type="SUPFAM" id="SSF46894">
    <property type="entry name" value="C-terminal effector domain of the bipartite response regulators"/>
    <property type="match status" value="1"/>
</dbReference>
<dbReference type="SMART" id="SM00421">
    <property type="entry name" value="HTH_LUXR"/>
    <property type="match status" value="1"/>
</dbReference>
<feature type="domain" description="HTH luxR-type" evidence="4">
    <location>
        <begin position="974"/>
        <end position="1039"/>
    </location>
</feature>
<protein>
    <submittedName>
        <fullName evidence="5">Regulatory LuxR family protein</fullName>
    </submittedName>
</protein>
<dbReference type="PROSITE" id="PS00622">
    <property type="entry name" value="HTH_LUXR_1"/>
    <property type="match status" value="1"/>
</dbReference>
<accession>A0A543PL16</accession>
<name>A0A543PL16_9MICO</name>
<dbReference type="PRINTS" id="PR00038">
    <property type="entry name" value="HTHLUXR"/>
</dbReference>